<dbReference type="Pfam" id="PF13556">
    <property type="entry name" value="HTH_30"/>
    <property type="match status" value="1"/>
</dbReference>
<accession>A0ABT9ZXJ4</accession>
<dbReference type="RefSeq" id="WP_307327255.1">
    <property type="nucleotide sequence ID" value="NZ_JAUSUG010000013.1"/>
</dbReference>
<evidence type="ECO:0000259" key="3">
    <source>
        <dbReference type="Pfam" id="PF13556"/>
    </source>
</evidence>
<sequence>MGLTVKDVVQLPIMGTSKVKAGKELLDKKIIEWISVIEIPVENFVRKNEFVLSTGIGCEDDPLLLEEFVKDIIDSGASVLAFATGRYVYDVPDRIIELAKKRDFIIIDIPWEVRFGDILHIVLHEIHKEKQGERQQAEDVRQELINCVLHNKGLQDISRILYKHVQMPLAITDNTKTIRSNQHFSQKLLQTISDEKGQIQQIPPSDILFSDHPLYHQIEEYMVDNQIVYQLPIINNQSKEGILHFQPKDREKLTWFILNVLDHALTACALYFVKENAIEMTEVRLRDNFILDLAKKHTEVTNKLISKAQLLGYDLTRPYICIVGHVSHQDENKPHKKGGKDSPPTSSLQSMNYYIQKVITNAGKVLHRKTMTTFDENEVIIYLEADHHPYMETANQFLDVIERRLYELLNGIDLSWGIATHKDGHYAFYNSYEEAKTALDIGKQQYGPGERTFFSDTRINRLLMALSQESEIENIVKDTLQPLLDYDKKRQTDLIYTFMIYNKYKGNVSQTARALNLHRQSLLHRLRNIESLTQLSLVDSDDLFLLELSVRLWMLRKFD</sequence>
<feature type="domain" description="Purine catabolism PurC-like" evidence="2">
    <location>
        <begin position="7"/>
        <end position="126"/>
    </location>
</feature>
<comment type="caution">
    <text evidence="5">The sequence shown here is derived from an EMBL/GenBank/DDBJ whole genome shotgun (WGS) entry which is preliminary data.</text>
</comment>
<evidence type="ECO:0000256" key="1">
    <source>
        <dbReference type="ARBA" id="ARBA00006754"/>
    </source>
</evidence>
<proteinExistence type="inferred from homology"/>
<dbReference type="InterPro" id="IPR042070">
    <property type="entry name" value="PucR_C-HTH_sf"/>
</dbReference>
<reference evidence="5 6" key="1">
    <citation type="submission" date="2023-07" db="EMBL/GenBank/DDBJ databases">
        <title>Genomic Encyclopedia of Type Strains, Phase IV (KMG-IV): sequencing the most valuable type-strain genomes for metagenomic binning, comparative biology and taxonomic classification.</title>
        <authorList>
            <person name="Goeker M."/>
        </authorList>
    </citation>
    <scope>NUCLEOTIDE SEQUENCE [LARGE SCALE GENOMIC DNA]</scope>
    <source>
        <strain evidence="5 6">DSM 9768</strain>
    </source>
</reference>
<evidence type="ECO:0000313" key="6">
    <source>
        <dbReference type="Proteomes" id="UP001230005"/>
    </source>
</evidence>
<dbReference type="PANTHER" id="PTHR33744:SF1">
    <property type="entry name" value="DNA-BINDING TRANSCRIPTIONAL ACTIVATOR ADER"/>
    <property type="match status" value="1"/>
</dbReference>
<dbReference type="Pfam" id="PF07905">
    <property type="entry name" value="PucR"/>
    <property type="match status" value="1"/>
</dbReference>
<comment type="similarity">
    <text evidence="1">Belongs to the CdaR family.</text>
</comment>
<dbReference type="Pfam" id="PF17853">
    <property type="entry name" value="GGDEF_2"/>
    <property type="match status" value="1"/>
</dbReference>
<evidence type="ECO:0000313" key="5">
    <source>
        <dbReference type="EMBL" id="MDQ0255958.1"/>
    </source>
</evidence>
<dbReference type="InterPro" id="IPR025736">
    <property type="entry name" value="PucR_C-HTH_dom"/>
</dbReference>
<evidence type="ECO:0000259" key="2">
    <source>
        <dbReference type="Pfam" id="PF07905"/>
    </source>
</evidence>
<name>A0ABT9ZXJ4_9BACI</name>
<dbReference type="Gene3D" id="1.10.10.2840">
    <property type="entry name" value="PucR C-terminal helix-turn-helix domain"/>
    <property type="match status" value="1"/>
</dbReference>
<feature type="domain" description="PucR C-terminal helix-turn-helix" evidence="3">
    <location>
        <begin position="497"/>
        <end position="551"/>
    </location>
</feature>
<dbReference type="Proteomes" id="UP001230005">
    <property type="component" value="Unassembled WGS sequence"/>
</dbReference>
<evidence type="ECO:0000259" key="4">
    <source>
        <dbReference type="Pfam" id="PF17853"/>
    </source>
</evidence>
<dbReference type="InterPro" id="IPR051448">
    <property type="entry name" value="CdaR-like_regulators"/>
</dbReference>
<keyword evidence="6" id="KW-1185">Reference proteome</keyword>
<dbReference type="PANTHER" id="PTHR33744">
    <property type="entry name" value="CARBOHYDRATE DIACID REGULATOR"/>
    <property type="match status" value="1"/>
</dbReference>
<feature type="domain" description="CdaR GGDEF-like" evidence="4">
    <location>
        <begin position="303"/>
        <end position="441"/>
    </location>
</feature>
<dbReference type="InterPro" id="IPR041522">
    <property type="entry name" value="CdaR_GGDEF"/>
</dbReference>
<gene>
    <name evidence="5" type="ORF">J2S74_003342</name>
</gene>
<protein>
    <submittedName>
        <fullName evidence="5">Purine catabolism regulator</fullName>
    </submittedName>
</protein>
<organism evidence="5 6">
    <name type="scientific">Evansella vedderi</name>
    <dbReference type="NCBI Taxonomy" id="38282"/>
    <lineage>
        <taxon>Bacteria</taxon>
        <taxon>Bacillati</taxon>
        <taxon>Bacillota</taxon>
        <taxon>Bacilli</taxon>
        <taxon>Bacillales</taxon>
        <taxon>Bacillaceae</taxon>
        <taxon>Evansella</taxon>
    </lineage>
</organism>
<dbReference type="EMBL" id="JAUSUG010000013">
    <property type="protein sequence ID" value="MDQ0255958.1"/>
    <property type="molecule type" value="Genomic_DNA"/>
</dbReference>
<dbReference type="InterPro" id="IPR012914">
    <property type="entry name" value="PucR_dom"/>
</dbReference>